<dbReference type="InterPro" id="IPR002747">
    <property type="entry name" value="SAM_OH_AdoTrfase"/>
</dbReference>
<proteinExistence type="predicted"/>
<dbReference type="PANTHER" id="PTHR35092">
    <property type="entry name" value="CHLORINASE MJ1651"/>
    <property type="match status" value="1"/>
</dbReference>
<comment type="caution">
    <text evidence="2">The sequence shown here is derived from an EMBL/GenBank/DDBJ whole genome shotgun (WGS) entry which is preliminary data.</text>
</comment>
<dbReference type="InterPro" id="IPR046469">
    <property type="entry name" value="SAM_HAT_N"/>
</dbReference>
<feature type="non-terminal residue" evidence="2">
    <location>
        <position position="116"/>
    </location>
</feature>
<protein>
    <recommendedName>
        <fullName evidence="1">S-adenosyl-l-methionine hydroxide adenosyltransferase N-terminal domain-containing protein</fullName>
    </recommendedName>
</protein>
<sequence>MPIITLTTDWNLNDFYTGTLKGKILSLCPNAILVDITHQIQSFNLAQAAFVIKNSYPHFPSGTIHIIGVNAEAGTDQSHLVIHADGHFFIGCDNGIFGLIFREEPKKIIRIKPENT</sequence>
<accession>X1MLU1</accession>
<dbReference type="AlphaFoldDB" id="X1MLU1"/>
<dbReference type="Gene3D" id="3.40.50.10790">
    <property type="entry name" value="S-adenosyl-l-methionine hydroxide adenosyltransferase, N-terminal"/>
    <property type="match status" value="1"/>
</dbReference>
<dbReference type="SUPFAM" id="SSF102522">
    <property type="entry name" value="Bacterial fluorinating enzyme, N-terminal domain"/>
    <property type="match status" value="1"/>
</dbReference>
<evidence type="ECO:0000313" key="2">
    <source>
        <dbReference type="EMBL" id="GAI07349.1"/>
    </source>
</evidence>
<organism evidence="2">
    <name type="scientific">marine sediment metagenome</name>
    <dbReference type="NCBI Taxonomy" id="412755"/>
    <lineage>
        <taxon>unclassified sequences</taxon>
        <taxon>metagenomes</taxon>
        <taxon>ecological metagenomes</taxon>
    </lineage>
</organism>
<dbReference type="PANTHER" id="PTHR35092:SF1">
    <property type="entry name" value="CHLORINASE MJ1651"/>
    <property type="match status" value="1"/>
</dbReference>
<dbReference type="EMBL" id="BARV01008721">
    <property type="protein sequence ID" value="GAI07349.1"/>
    <property type="molecule type" value="Genomic_DNA"/>
</dbReference>
<reference evidence="2" key="1">
    <citation type="journal article" date="2014" name="Front. Microbiol.">
        <title>High frequency of phylogenetically diverse reductive dehalogenase-homologous genes in deep subseafloor sedimentary metagenomes.</title>
        <authorList>
            <person name="Kawai M."/>
            <person name="Futagami T."/>
            <person name="Toyoda A."/>
            <person name="Takaki Y."/>
            <person name="Nishi S."/>
            <person name="Hori S."/>
            <person name="Arai W."/>
            <person name="Tsubouchi T."/>
            <person name="Morono Y."/>
            <person name="Uchiyama I."/>
            <person name="Ito T."/>
            <person name="Fujiyama A."/>
            <person name="Inagaki F."/>
            <person name="Takami H."/>
        </authorList>
    </citation>
    <scope>NUCLEOTIDE SEQUENCE</scope>
    <source>
        <strain evidence="2">Expedition CK06-06</strain>
    </source>
</reference>
<name>X1MLU1_9ZZZZ</name>
<evidence type="ECO:0000259" key="1">
    <source>
        <dbReference type="Pfam" id="PF01887"/>
    </source>
</evidence>
<feature type="domain" description="S-adenosyl-l-methionine hydroxide adenosyltransferase N-terminal" evidence="1">
    <location>
        <begin position="4"/>
        <end position="113"/>
    </location>
</feature>
<dbReference type="Pfam" id="PF01887">
    <property type="entry name" value="SAM_HAT_N"/>
    <property type="match status" value="1"/>
</dbReference>
<gene>
    <name evidence="2" type="ORF">S06H3_17454</name>
</gene>
<dbReference type="InterPro" id="IPR023228">
    <property type="entry name" value="SAM_OH_AdoTrfase_N_sf"/>
</dbReference>